<keyword evidence="3" id="KW-1185">Reference proteome</keyword>
<dbReference type="AlphaFoldDB" id="A0A923RLW6"/>
<feature type="transmembrane region" description="Helical" evidence="1">
    <location>
        <begin position="6"/>
        <end position="24"/>
    </location>
</feature>
<dbReference type="EMBL" id="JACOOR010000004">
    <property type="protein sequence ID" value="MBC5659692.1"/>
    <property type="molecule type" value="Genomic_DNA"/>
</dbReference>
<keyword evidence="1" id="KW-0812">Transmembrane</keyword>
<keyword evidence="1" id="KW-0472">Membrane</keyword>
<dbReference type="RefSeq" id="WP_186872003.1">
    <property type="nucleotide sequence ID" value="NZ_JACOOR010000004.1"/>
</dbReference>
<evidence type="ECO:0000313" key="2">
    <source>
        <dbReference type="EMBL" id="MBC5659692.1"/>
    </source>
</evidence>
<organism evidence="2 3">
    <name type="scientific">Anaerosacchariphilus hominis</name>
    <dbReference type="NCBI Taxonomy" id="2763017"/>
    <lineage>
        <taxon>Bacteria</taxon>
        <taxon>Bacillati</taxon>
        <taxon>Bacillota</taxon>
        <taxon>Clostridia</taxon>
        <taxon>Lachnospirales</taxon>
        <taxon>Lachnospiraceae</taxon>
        <taxon>Anaerosacchariphilus</taxon>
    </lineage>
</organism>
<reference evidence="2" key="1">
    <citation type="submission" date="2020-08" db="EMBL/GenBank/DDBJ databases">
        <title>Genome public.</title>
        <authorList>
            <person name="Liu C."/>
            <person name="Sun Q."/>
        </authorList>
    </citation>
    <scope>NUCLEOTIDE SEQUENCE</scope>
    <source>
        <strain evidence="2">NSJ-68</strain>
    </source>
</reference>
<comment type="caution">
    <text evidence="2">The sequence shown here is derived from an EMBL/GenBank/DDBJ whole genome shotgun (WGS) entry which is preliminary data.</text>
</comment>
<feature type="transmembrane region" description="Helical" evidence="1">
    <location>
        <begin position="61"/>
        <end position="81"/>
    </location>
</feature>
<accession>A0A923RLW6</accession>
<feature type="transmembrane region" description="Helical" evidence="1">
    <location>
        <begin position="87"/>
        <end position="105"/>
    </location>
</feature>
<evidence type="ECO:0000313" key="3">
    <source>
        <dbReference type="Proteomes" id="UP000649345"/>
    </source>
</evidence>
<keyword evidence="1" id="KW-1133">Transmembrane helix</keyword>
<protein>
    <recommendedName>
        <fullName evidence="4">DUF3784 domain-containing protein</fullName>
    </recommendedName>
</protein>
<dbReference type="Proteomes" id="UP000649345">
    <property type="component" value="Unassembled WGS sequence"/>
</dbReference>
<gene>
    <name evidence="2" type="ORF">H8S44_07905</name>
</gene>
<name>A0A923RLW6_9FIRM</name>
<proteinExistence type="predicted"/>
<evidence type="ECO:0000256" key="1">
    <source>
        <dbReference type="SAM" id="Phobius"/>
    </source>
</evidence>
<evidence type="ECO:0008006" key="4">
    <source>
        <dbReference type="Google" id="ProtNLM"/>
    </source>
</evidence>
<sequence>MDSIWSVLDVVFVGAGLYTLYAWIMMKTRGEIKKSILMNEDVNLKKCKDLEGYKKYIGPRMLVFGIAAILYGASGLVNTYVTPIPSLIYGIIMAVFLAILCWFAVGTRNGIQKFW</sequence>